<feature type="domain" description="Histone acetyl transferase HAT1 N-terminal" evidence="12">
    <location>
        <begin position="22"/>
        <end position="174"/>
    </location>
</feature>
<comment type="catalytic activity">
    <reaction evidence="6 7">
        <text>L-lysyl-[protein] + acetyl-CoA = N(6)-acetyl-L-lysyl-[protein] + CoA + H(+)</text>
        <dbReference type="Rhea" id="RHEA:45948"/>
        <dbReference type="Rhea" id="RHEA-COMP:9752"/>
        <dbReference type="Rhea" id="RHEA-COMP:10731"/>
        <dbReference type="ChEBI" id="CHEBI:15378"/>
        <dbReference type="ChEBI" id="CHEBI:29969"/>
        <dbReference type="ChEBI" id="CHEBI:57287"/>
        <dbReference type="ChEBI" id="CHEBI:57288"/>
        <dbReference type="ChEBI" id="CHEBI:61930"/>
        <dbReference type="EC" id="2.3.1.48"/>
    </reaction>
</comment>
<accession>A0A9P4IZG0</accession>
<evidence type="ECO:0000256" key="3">
    <source>
        <dbReference type="ARBA" id="ARBA00021268"/>
    </source>
</evidence>
<comment type="similarity">
    <text evidence="1 7">Belongs to the HAT1 family.</text>
</comment>
<proteinExistence type="inferred from homology"/>
<dbReference type="PANTHER" id="PTHR12046">
    <property type="entry name" value="HISTONE ACETYLTRANSFERASE TYPE B CATALYTIC SUBUNIT"/>
    <property type="match status" value="1"/>
</dbReference>
<evidence type="ECO:0000256" key="5">
    <source>
        <dbReference type="ARBA" id="ARBA00023315"/>
    </source>
</evidence>
<evidence type="ECO:0000256" key="10">
    <source>
        <dbReference type="PIRSR" id="PIRSR038084-3"/>
    </source>
</evidence>
<feature type="compositionally biased region" description="Basic and acidic residues" evidence="11">
    <location>
        <begin position="488"/>
        <end position="498"/>
    </location>
</feature>
<evidence type="ECO:0000256" key="7">
    <source>
        <dbReference type="PIRNR" id="PIRNR038084"/>
    </source>
</evidence>
<dbReference type="PIRSF" id="PIRSF038084">
    <property type="entry name" value="HAT-B_cat"/>
    <property type="match status" value="1"/>
</dbReference>
<comment type="caution">
    <text evidence="13">The sequence shown here is derived from an EMBL/GenBank/DDBJ whole genome shotgun (WGS) entry which is preliminary data.</text>
</comment>
<dbReference type="OrthoDB" id="10253098at2759"/>
<feature type="region of interest" description="Disordered" evidence="11">
    <location>
        <begin position="468"/>
        <end position="538"/>
    </location>
</feature>
<evidence type="ECO:0000256" key="1">
    <source>
        <dbReference type="ARBA" id="ARBA00010543"/>
    </source>
</evidence>
<evidence type="ECO:0000256" key="11">
    <source>
        <dbReference type="SAM" id="MobiDB-lite"/>
    </source>
</evidence>
<organism evidence="13 14">
    <name type="scientific">Myriangium duriaei CBS 260.36</name>
    <dbReference type="NCBI Taxonomy" id="1168546"/>
    <lineage>
        <taxon>Eukaryota</taxon>
        <taxon>Fungi</taxon>
        <taxon>Dikarya</taxon>
        <taxon>Ascomycota</taxon>
        <taxon>Pezizomycotina</taxon>
        <taxon>Dothideomycetes</taxon>
        <taxon>Dothideomycetidae</taxon>
        <taxon>Myriangiales</taxon>
        <taxon>Myriangiaceae</taxon>
        <taxon>Myriangium</taxon>
    </lineage>
</organism>
<dbReference type="InterPro" id="IPR019467">
    <property type="entry name" value="Hat1_N"/>
</dbReference>
<dbReference type="AlphaFoldDB" id="A0A9P4IZG0"/>
<comment type="subcellular location">
    <subcellularLocation>
        <location evidence="7">Cytoplasm</location>
    </subcellularLocation>
    <subcellularLocation>
        <location evidence="7">Nucleus</location>
    </subcellularLocation>
</comment>
<keyword evidence="7" id="KW-0539">Nucleus</keyword>
<dbReference type="GO" id="GO:0005737">
    <property type="term" value="C:cytoplasm"/>
    <property type="evidence" value="ECO:0007669"/>
    <property type="project" value="UniProtKB-SubCell"/>
</dbReference>
<evidence type="ECO:0000259" key="12">
    <source>
        <dbReference type="Pfam" id="PF10394"/>
    </source>
</evidence>
<dbReference type="Gene3D" id="3.40.630.30">
    <property type="match status" value="1"/>
</dbReference>
<evidence type="ECO:0000256" key="4">
    <source>
        <dbReference type="ARBA" id="ARBA00022679"/>
    </source>
</evidence>
<keyword evidence="7" id="KW-0963">Cytoplasm</keyword>
<reference evidence="13" key="1">
    <citation type="journal article" date="2020" name="Stud. Mycol.">
        <title>101 Dothideomycetes genomes: a test case for predicting lifestyles and emergence of pathogens.</title>
        <authorList>
            <person name="Haridas S."/>
            <person name="Albert R."/>
            <person name="Binder M."/>
            <person name="Bloem J."/>
            <person name="Labutti K."/>
            <person name="Salamov A."/>
            <person name="Andreopoulos B."/>
            <person name="Baker S."/>
            <person name="Barry K."/>
            <person name="Bills G."/>
            <person name="Bluhm B."/>
            <person name="Cannon C."/>
            <person name="Castanera R."/>
            <person name="Culley D."/>
            <person name="Daum C."/>
            <person name="Ezra D."/>
            <person name="Gonzalez J."/>
            <person name="Henrissat B."/>
            <person name="Kuo A."/>
            <person name="Liang C."/>
            <person name="Lipzen A."/>
            <person name="Lutzoni F."/>
            <person name="Magnuson J."/>
            <person name="Mondo S."/>
            <person name="Nolan M."/>
            <person name="Ohm R."/>
            <person name="Pangilinan J."/>
            <person name="Park H.-J."/>
            <person name="Ramirez L."/>
            <person name="Alfaro M."/>
            <person name="Sun H."/>
            <person name="Tritt A."/>
            <person name="Yoshinaga Y."/>
            <person name="Zwiers L.-H."/>
            <person name="Turgeon B."/>
            <person name="Goodwin S."/>
            <person name="Spatafora J."/>
            <person name="Crous P."/>
            <person name="Grigoriev I."/>
        </authorList>
    </citation>
    <scope>NUCLEOTIDE SEQUENCE</scope>
    <source>
        <strain evidence="13">CBS 260.36</strain>
    </source>
</reference>
<keyword evidence="14" id="KW-1185">Reference proteome</keyword>
<dbReference type="GO" id="GO:0005634">
    <property type="term" value="C:nucleus"/>
    <property type="evidence" value="ECO:0007669"/>
    <property type="project" value="UniProtKB-SubCell"/>
</dbReference>
<evidence type="ECO:0000313" key="13">
    <source>
        <dbReference type="EMBL" id="KAF2150647.1"/>
    </source>
</evidence>
<protein>
    <recommendedName>
        <fullName evidence="3 7">Histone acetyltransferase type B catalytic subunit</fullName>
        <ecNumber evidence="2 7">2.3.1.48</ecNumber>
    </recommendedName>
</protein>
<dbReference type="SUPFAM" id="SSF55729">
    <property type="entry name" value="Acyl-CoA N-acyltransferases (Nat)"/>
    <property type="match status" value="1"/>
</dbReference>
<dbReference type="InterPro" id="IPR016181">
    <property type="entry name" value="Acyl_CoA_acyltransferase"/>
</dbReference>
<evidence type="ECO:0000256" key="8">
    <source>
        <dbReference type="PIRSR" id="PIRSR038084-1"/>
    </source>
</evidence>
<feature type="site" description="Interaction with histone H4 N-terminus" evidence="10">
    <location>
        <position position="190"/>
    </location>
</feature>
<gene>
    <name evidence="13" type="ORF">K461DRAFT_287402</name>
</gene>
<keyword evidence="4 7" id="KW-0808">Transferase</keyword>
<evidence type="ECO:0000313" key="14">
    <source>
        <dbReference type="Proteomes" id="UP000799439"/>
    </source>
</evidence>
<dbReference type="EMBL" id="ML996089">
    <property type="protein sequence ID" value="KAF2150647.1"/>
    <property type="molecule type" value="Genomic_DNA"/>
</dbReference>
<dbReference type="EC" id="2.3.1.48" evidence="2 7"/>
<feature type="binding site" evidence="9">
    <location>
        <begin position="278"/>
        <end position="284"/>
    </location>
    <ligand>
        <name>acetyl-CoA</name>
        <dbReference type="ChEBI" id="CHEBI:57288"/>
    </ligand>
</feature>
<dbReference type="GO" id="GO:0000781">
    <property type="term" value="C:chromosome, telomeric region"/>
    <property type="evidence" value="ECO:0007669"/>
    <property type="project" value="GOC"/>
</dbReference>
<comment type="subunit">
    <text evidence="7">Component of the HAT-B complex composed of at least HAT1 and HAT2. The HAT-B complex binds to histone H4 tail.</text>
</comment>
<name>A0A9P4IZG0_9PEZI</name>
<evidence type="ECO:0000256" key="9">
    <source>
        <dbReference type="PIRSR" id="PIRSR038084-2"/>
    </source>
</evidence>
<feature type="active site" description="Proton donor/acceptor" evidence="8">
    <location>
        <position position="306"/>
    </location>
</feature>
<feature type="region of interest" description="Interaction with histone H4 N-terminus" evidence="9">
    <location>
        <begin position="55"/>
        <end position="57"/>
    </location>
</feature>
<dbReference type="GO" id="GO:0004402">
    <property type="term" value="F:histone acetyltransferase activity"/>
    <property type="evidence" value="ECO:0007669"/>
    <property type="project" value="UniProtKB-UniRule"/>
</dbReference>
<evidence type="ECO:0000256" key="6">
    <source>
        <dbReference type="ARBA" id="ARBA00048017"/>
    </source>
</evidence>
<dbReference type="GO" id="GO:0031509">
    <property type="term" value="P:subtelomeric heterochromatin formation"/>
    <property type="evidence" value="ECO:0007669"/>
    <property type="project" value="InterPro"/>
</dbReference>
<evidence type="ECO:0000256" key="2">
    <source>
        <dbReference type="ARBA" id="ARBA00013184"/>
    </source>
</evidence>
<dbReference type="InterPro" id="IPR037113">
    <property type="entry name" value="Hat1_N_sf"/>
</dbReference>
<feature type="compositionally biased region" description="Acidic residues" evidence="11">
    <location>
        <begin position="510"/>
        <end position="538"/>
    </location>
</feature>
<dbReference type="Gene3D" id="3.90.360.10">
    <property type="entry name" value="Histone acetyl transferase 1 (HAT1), N-terminal domain"/>
    <property type="match status" value="1"/>
</dbReference>
<comment type="function">
    <text evidence="7">Catalytic component of the histone acetylase B (HAT-B) complex. Has intrinsic substrate specificity that modifies lysine in recognition sequence GXGKXG. Involved in DNA double-strand break repair.</text>
</comment>
<dbReference type="InterPro" id="IPR017380">
    <property type="entry name" value="Hist_AcTrfase_B-typ_cat-su"/>
</dbReference>
<dbReference type="Proteomes" id="UP000799439">
    <property type="component" value="Unassembled WGS sequence"/>
</dbReference>
<keyword evidence="5 7" id="KW-0012">Acyltransferase</keyword>
<sequence>MAANDEELTEADQLLADQVAEWSSNSNEAFTVSIVQGDTEIESFNPEFTYPIYGEEEAIFGYQDLEISLAFAAHNLRPHLSIKYKRKFPPQGEIQASDVREPLKDFLPAVAFSETSRDTALADADAPKFVPPGEKIESFVTKHGTYEVWCAPLSDPNAAEILQNMQILVPMFIEGGTILELEYPWIVERWKVFLLYRIAEDTPSNLSQYVFGGYATSFQVFSLPQRGDVLEAELKPRSEAEIDTIVKAWSSLKPVENSPLSLPSRERISQFILLPSHQGSGVGSRLYSSVYKFLTTPSHITELTVEDPNEAFDDMRDISDLIHLRAHNSTFASLTVPTSIPSASLSSSSTIPTSLIVPEDTRRRLARETKIQPRQLSRLIEMQLLSTIPRLHRSTSRITRKDRASNEDDRKYYFWRLLVKERLYQHNRDTLAQLDRAERVEKVDNAAEGVRMDYERLIEAADLRAKMVGPSSRKRGQKRRAADDEDEHVGNGRAELKQRSAAKRKKLQVPDDDDDDEAEGDEEDDSEGEGEGDDVNED</sequence>
<feature type="binding site" evidence="9">
    <location>
        <position position="309"/>
    </location>
    <ligand>
        <name>acetyl-CoA</name>
        <dbReference type="ChEBI" id="CHEBI:57288"/>
    </ligand>
</feature>
<dbReference type="Pfam" id="PF10394">
    <property type="entry name" value="Hat1_N"/>
    <property type="match status" value="1"/>
</dbReference>